<feature type="transmembrane region" description="Helical" evidence="6">
    <location>
        <begin position="186"/>
        <end position="204"/>
    </location>
</feature>
<evidence type="ECO:0000256" key="2">
    <source>
        <dbReference type="ARBA" id="ARBA00022475"/>
    </source>
</evidence>
<dbReference type="PANTHER" id="PTHR30250:SF26">
    <property type="entry name" value="PSMA PROTEIN"/>
    <property type="match status" value="1"/>
</dbReference>
<feature type="transmembrane region" description="Helical" evidence="6">
    <location>
        <begin position="125"/>
        <end position="146"/>
    </location>
</feature>
<evidence type="ECO:0000313" key="8">
    <source>
        <dbReference type="Proteomes" id="UP001139450"/>
    </source>
</evidence>
<dbReference type="AlphaFoldDB" id="A0A9X1WZU5"/>
<keyword evidence="5 6" id="KW-0472">Membrane</keyword>
<dbReference type="InterPro" id="IPR050833">
    <property type="entry name" value="Poly_Biosynth_Transport"/>
</dbReference>
<feature type="transmembrane region" description="Helical" evidence="6">
    <location>
        <begin position="244"/>
        <end position="263"/>
    </location>
</feature>
<feature type="transmembrane region" description="Helical" evidence="6">
    <location>
        <begin position="349"/>
        <end position="367"/>
    </location>
</feature>
<feature type="transmembrane region" description="Helical" evidence="6">
    <location>
        <begin position="12"/>
        <end position="31"/>
    </location>
</feature>
<evidence type="ECO:0000313" key="7">
    <source>
        <dbReference type="EMBL" id="MCJ8208569.1"/>
    </source>
</evidence>
<feature type="transmembrane region" description="Helical" evidence="6">
    <location>
        <begin position="94"/>
        <end position="113"/>
    </location>
</feature>
<dbReference type="RefSeq" id="WP_245128397.1">
    <property type="nucleotide sequence ID" value="NZ_JALJEJ010000001.1"/>
</dbReference>
<evidence type="ECO:0000256" key="5">
    <source>
        <dbReference type="ARBA" id="ARBA00023136"/>
    </source>
</evidence>
<keyword evidence="8" id="KW-1185">Reference proteome</keyword>
<evidence type="ECO:0008006" key="9">
    <source>
        <dbReference type="Google" id="ProtNLM"/>
    </source>
</evidence>
<evidence type="ECO:0000256" key="1">
    <source>
        <dbReference type="ARBA" id="ARBA00004651"/>
    </source>
</evidence>
<keyword evidence="3 6" id="KW-0812">Transmembrane</keyword>
<accession>A0A9X1WZU5</accession>
<keyword evidence="4 6" id="KW-1133">Transmembrane helix</keyword>
<evidence type="ECO:0000256" key="4">
    <source>
        <dbReference type="ARBA" id="ARBA00022989"/>
    </source>
</evidence>
<feature type="transmembrane region" description="Helical" evidence="6">
    <location>
        <begin position="471"/>
        <end position="496"/>
    </location>
</feature>
<comment type="subcellular location">
    <subcellularLocation>
        <location evidence="1">Cell membrane</location>
        <topology evidence="1">Multi-pass membrane protein</topology>
    </subcellularLocation>
</comment>
<gene>
    <name evidence="7" type="ORF">MUY27_02540</name>
</gene>
<name>A0A9X1WZU5_9SPHI</name>
<dbReference type="Proteomes" id="UP001139450">
    <property type="component" value="Unassembled WGS sequence"/>
</dbReference>
<reference evidence="7" key="1">
    <citation type="submission" date="2022-04" db="EMBL/GenBank/DDBJ databases">
        <title>Mucilaginibacter sp. RS28 isolated from freshwater.</title>
        <authorList>
            <person name="Ko S.-R."/>
        </authorList>
    </citation>
    <scope>NUCLEOTIDE SEQUENCE</scope>
    <source>
        <strain evidence="7">RS28</strain>
    </source>
</reference>
<evidence type="ECO:0000256" key="3">
    <source>
        <dbReference type="ARBA" id="ARBA00022692"/>
    </source>
</evidence>
<feature type="transmembrane region" description="Helical" evidence="6">
    <location>
        <begin position="269"/>
        <end position="287"/>
    </location>
</feature>
<evidence type="ECO:0000256" key="6">
    <source>
        <dbReference type="SAM" id="Phobius"/>
    </source>
</evidence>
<protein>
    <recommendedName>
        <fullName evidence="9">Sugar transporter</fullName>
    </recommendedName>
</protein>
<comment type="caution">
    <text evidence="7">The sequence shown here is derived from an EMBL/GenBank/DDBJ whole genome shotgun (WGS) entry which is preliminary data.</text>
</comment>
<sequence>MDRNSRIFNSFRNARVAVVFYFINLLIQFFYRKIFLNHLGSEVLGLNTTAMNLLQFLNIAELGVGAAVSYSLYSPLSKKDHASINEIISVQGYLYTRIGVVVMVAGLILMLFFPMIFSDMSIPMWYAYSTFGVLFLSSLSSYFFSYQQILFISDQKEYQLNYILQGAKFLKIVLQLISINFFSHGYIFWIFWELLSIIVITWGINYKLNKEYSWLDVSYIKGKAALAKHSEITLKTKQLFAHKLAGFALTEVTPLVIFAFTNLSFVAKYGNYLLVIAGVTALLGAIFNSVNASVGNLVSEGNSLKIEAIFEELFTVRFLLAVISCYSIYKLTPIFITLWLGTNYLLDPSVLLLLVILMFINITRLTVDSFLNAYGLFKDIFAPILELILNVSLSISLGKFFGVKGVLAGVILSNILIVLCWKPFFLFRNGIKTNPVKYFQMYFKQVLVSVLVITICEYAISYLSFTSNISLVNFITFGFLVAVTITLLMILSFSLLTKGLPLFITRLKKIIIAKQPA</sequence>
<dbReference type="PANTHER" id="PTHR30250">
    <property type="entry name" value="PST FAMILY PREDICTED COLANIC ACID TRANSPORTER"/>
    <property type="match status" value="1"/>
</dbReference>
<dbReference type="GO" id="GO:0005886">
    <property type="term" value="C:plasma membrane"/>
    <property type="evidence" value="ECO:0007669"/>
    <property type="project" value="UniProtKB-SubCell"/>
</dbReference>
<organism evidence="7 8">
    <name type="scientific">Mucilaginibacter straminoryzae</name>
    <dbReference type="NCBI Taxonomy" id="2932774"/>
    <lineage>
        <taxon>Bacteria</taxon>
        <taxon>Pseudomonadati</taxon>
        <taxon>Bacteroidota</taxon>
        <taxon>Sphingobacteriia</taxon>
        <taxon>Sphingobacteriales</taxon>
        <taxon>Sphingobacteriaceae</taxon>
        <taxon>Mucilaginibacter</taxon>
    </lineage>
</organism>
<proteinExistence type="predicted"/>
<feature type="transmembrane region" description="Helical" evidence="6">
    <location>
        <begin position="51"/>
        <end position="73"/>
    </location>
</feature>
<feature type="transmembrane region" description="Helical" evidence="6">
    <location>
        <begin position="446"/>
        <end position="465"/>
    </location>
</feature>
<keyword evidence="2" id="KW-1003">Cell membrane</keyword>
<dbReference type="EMBL" id="JALJEJ010000001">
    <property type="protein sequence ID" value="MCJ8208569.1"/>
    <property type="molecule type" value="Genomic_DNA"/>
</dbReference>
<feature type="transmembrane region" description="Helical" evidence="6">
    <location>
        <begin position="406"/>
        <end position="425"/>
    </location>
</feature>